<dbReference type="GO" id="GO:0016787">
    <property type="term" value="F:hydrolase activity"/>
    <property type="evidence" value="ECO:0007669"/>
    <property type="project" value="UniProtKB-KW"/>
</dbReference>
<organism evidence="9 11">
    <name type="scientific">Hyalella azteca</name>
    <name type="common">Amphipod</name>
    <dbReference type="NCBI Taxonomy" id="294128"/>
    <lineage>
        <taxon>Eukaryota</taxon>
        <taxon>Metazoa</taxon>
        <taxon>Ecdysozoa</taxon>
        <taxon>Arthropoda</taxon>
        <taxon>Crustacea</taxon>
        <taxon>Multicrustacea</taxon>
        <taxon>Malacostraca</taxon>
        <taxon>Eumalacostraca</taxon>
        <taxon>Peracarida</taxon>
        <taxon>Amphipoda</taxon>
        <taxon>Senticaudata</taxon>
        <taxon>Talitrida</taxon>
        <taxon>Talitroidea</taxon>
        <taxon>Hyalellidae</taxon>
        <taxon>Hyalella</taxon>
    </lineage>
</organism>
<keyword evidence="4 10" id="KW-0347">Helicase</keyword>
<evidence type="ECO:0000256" key="6">
    <source>
        <dbReference type="ARBA" id="ARBA00047984"/>
    </source>
</evidence>
<dbReference type="GO" id="GO:0003725">
    <property type="term" value="F:double-stranded RNA binding"/>
    <property type="evidence" value="ECO:0007669"/>
    <property type="project" value="TreeGrafter"/>
</dbReference>
<dbReference type="RefSeq" id="XP_018012306.1">
    <property type="nucleotide sequence ID" value="XM_018156817.2"/>
</dbReference>
<dbReference type="PANTHER" id="PTHR18934:SF118">
    <property type="entry name" value="ATP-DEPENDENT RNA HELICASE DHX33"/>
    <property type="match status" value="1"/>
</dbReference>
<keyword evidence="5" id="KW-0067">ATP-binding</keyword>
<dbReference type="GO" id="GO:0003724">
    <property type="term" value="F:RNA helicase activity"/>
    <property type="evidence" value="ECO:0007669"/>
    <property type="project" value="UniProtKB-EC"/>
</dbReference>
<keyword evidence="2" id="KW-0547">Nucleotide-binding</keyword>
<dbReference type="InterPro" id="IPR011709">
    <property type="entry name" value="DEAD-box_helicase_OB_fold"/>
</dbReference>
<dbReference type="Pfam" id="PF00270">
    <property type="entry name" value="DEAD"/>
    <property type="match status" value="1"/>
</dbReference>
<dbReference type="InterPro" id="IPR002464">
    <property type="entry name" value="DNA/RNA_helicase_DEAH_CS"/>
</dbReference>
<keyword evidence="3" id="KW-0378">Hydrolase</keyword>
<proteinExistence type="predicted"/>
<evidence type="ECO:0000313" key="9">
    <source>
        <dbReference type="Proteomes" id="UP000694843"/>
    </source>
</evidence>
<name>A0A8B7NFA9_HYAAZ</name>
<dbReference type="SMART" id="SM00487">
    <property type="entry name" value="DEXDc"/>
    <property type="match status" value="1"/>
</dbReference>
<dbReference type="InterPro" id="IPR001650">
    <property type="entry name" value="Helicase_C-like"/>
</dbReference>
<dbReference type="SMART" id="SM00490">
    <property type="entry name" value="HELICc"/>
    <property type="match status" value="1"/>
</dbReference>
<comment type="catalytic activity">
    <reaction evidence="6">
        <text>ATP + H2O = ADP + phosphate + H(+)</text>
        <dbReference type="Rhea" id="RHEA:13065"/>
        <dbReference type="ChEBI" id="CHEBI:15377"/>
        <dbReference type="ChEBI" id="CHEBI:15378"/>
        <dbReference type="ChEBI" id="CHEBI:30616"/>
        <dbReference type="ChEBI" id="CHEBI:43474"/>
        <dbReference type="ChEBI" id="CHEBI:456216"/>
        <dbReference type="EC" id="3.6.4.13"/>
    </reaction>
</comment>
<dbReference type="EC" id="3.6.4.13" evidence="1"/>
<dbReference type="RefSeq" id="XP_018012308.1">
    <property type="nucleotide sequence ID" value="XM_018156819.2"/>
</dbReference>
<dbReference type="InterPro" id="IPR027417">
    <property type="entry name" value="P-loop_NTPase"/>
</dbReference>
<dbReference type="Pfam" id="PF00271">
    <property type="entry name" value="Helicase_C"/>
    <property type="match status" value="1"/>
</dbReference>
<dbReference type="PROSITE" id="PS51192">
    <property type="entry name" value="HELICASE_ATP_BIND_1"/>
    <property type="match status" value="1"/>
</dbReference>
<gene>
    <name evidence="10 11 12 13" type="primary">LOC108669476</name>
</gene>
<feature type="domain" description="Helicase ATP-binding" evidence="7">
    <location>
        <begin position="100"/>
        <end position="268"/>
    </location>
</feature>
<dbReference type="Gene3D" id="1.20.120.1080">
    <property type="match status" value="1"/>
</dbReference>
<evidence type="ECO:0000313" key="10">
    <source>
        <dbReference type="RefSeq" id="XP_018012306.1"/>
    </source>
</evidence>
<dbReference type="FunFam" id="3.40.50.300:FF:000750">
    <property type="entry name" value="Putative ATP-dependent RNA helicase DHX33"/>
    <property type="match status" value="1"/>
</dbReference>
<dbReference type="OMA" id="CHENFLH"/>
<dbReference type="PROSITE" id="PS51194">
    <property type="entry name" value="HELICASE_CTER"/>
    <property type="match status" value="1"/>
</dbReference>
<evidence type="ECO:0000256" key="1">
    <source>
        <dbReference type="ARBA" id="ARBA00012552"/>
    </source>
</evidence>
<dbReference type="GO" id="GO:0005524">
    <property type="term" value="F:ATP binding"/>
    <property type="evidence" value="ECO:0007669"/>
    <property type="project" value="UniProtKB-KW"/>
</dbReference>
<dbReference type="Pfam" id="PF21010">
    <property type="entry name" value="HA2_C"/>
    <property type="match status" value="1"/>
</dbReference>
<evidence type="ECO:0000313" key="11">
    <source>
        <dbReference type="RefSeq" id="XP_018012307.1"/>
    </source>
</evidence>
<dbReference type="FunFam" id="1.10.10.2130:FF:000001">
    <property type="entry name" value="Pre-mRNA-splicing factor ATP-dependent RNA helicase"/>
    <property type="match status" value="1"/>
</dbReference>
<dbReference type="SUPFAM" id="SSF52540">
    <property type="entry name" value="P-loop containing nucleoside triphosphate hydrolases"/>
    <property type="match status" value="1"/>
</dbReference>
<reference evidence="10 11" key="1">
    <citation type="submission" date="2025-04" db="UniProtKB">
        <authorList>
            <consortium name="RefSeq"/>
        </authorList>
    </citation>
    <scope>IDENTIFICATION</scope>
    <source>
        <tissue evidence="10 11">Whole organism</tissue>
    </source>
</reference>
<evidence type="ECO:0000259" key="8">
    <source>
        <dbReference type="PROSITE" id="PS51194"/>
    </source>
</evidence>
<accession>A0A8B7NFA9</accession>
<evidence type="ECO:0000256" key="2">
    <source>
        <dbReference type="ARBA" id="ARBA00022741"/>
    </source>
</evidence>
<dbReference type="CDD" id="cd18791">
    <property type="entry name" value="SF2_C_RHA"/>
    <property type="match status" value="1"/>
</dbReference>
<evidence type="ECO:0000256" key="3">
    <source>
        <dbReference type="ARBA" id="ARBA00022801"/>
    </source>
</evidence>
<dbReference type="GeneID" id="108669476"/>
<dbReference type="OrthoDB" id="10253254at2759"/>
<dbReference type="RefSeq" id="XP_018012307.1">
    <property type="nucleotide sequence ID" value="XM_018156818.2"/>
</dbReference>
<dbReference type="InterPro" id="IPR011545">
    <property type="entry name" value="DEAD/DEAH_box_helicase_dom"/>
</dbReference>
<dbReference type="SMART" id="SM00847">
    <property type="entry name" value="HA2"/>
    <property type="match status" value="1"/>
</dbReference>
<evidence type="ECO:0000313" key="13">
    <source>
        <dbReference type="RefSeq" id="XP_047737237.1"/>
    </source>
</evidence>
<dbReference type="Pfam" id="PF07717">
    <property type="entry name" value="OB_NTP_bind"/>
    <property type="match status" value="1"/>
</dbReference>
<dbReference type="PANTHER" id="PTHR18934">
    <property type="entry name" value="ATP-DEPENDENT RNA HELICASE"/>
    <property type="match status" value="1"/>
</dbReference>
<keyword evidence="9" id="KW-1185">Reference proteome</keyword>
<evidence type="ECO:0000256" key="4">
    <source>
        <dbReference type="ARBA" id="ARBA00022806"/>
    </source>
</evidence>
<feature type="domain" description="Helicase C-terminal" evidence="8">
    <location>
        <begin position="293"/>
        <end position="467"/>
    </location>
</feature>
<dbReference type="InterPro" id="IPR014001">
    <property type="entry name" value="Helicase_ATP-bd"/>
</dbReference>
<dbReference type="PROSITE" id="PS00690">
    <property type="entry name" value="DEAH_ATP_HELICASE"/>
    <property type="match status" value="1"/>
</dbReference>
<dbReference type="RefSeq" id="XP_047737237.1">
    <property type="nucleotide sequence ID" value="XM_047881281.1"/>
</dbReference>
<evidence type="ECO:0000313" key="12">
    <source>
        <dbReference type="RefSeq" id="XP_018012308.1"/>
    </source>
</evidence>
<dbReference type="CDD" id="cd17978">
    <property type="entry name" value="DEXHc_DHX33"/>
    <property type="match status" value="1"/>
</dbReference>
<dbReference type="AlphaFoldDB" id="A0A8B7NFA9"/>
<dbReference type="Gene3D" id="3.40.50.300">
    <property type="entry name" value="P-loop containing nucleotide triphosphate hydrolases"/>
    <property type="match status" value="2"/>
</dbReference>
<dbReference type="Proteomes" id="UP000694843">
    <property type="component" value="Unplaced"/>
</dbReference>
<dbReference type="KEGG" id="hazt:108669476"/>
<dbReference type="FunFam" id="3.40.50.300:FF:000145">
    <property type="entry name" value="probable ATP-dependent RNA helicase DHX40"/>
    <property type="match status" value="1"/>
</dbReference>
<protein>
    <recommendedName>
        <fullName evidence="1">RNA helicase</fullName>
        <ecNumber evidence="1">3.6.4.13</ecNumber>
    </recommendedName>
</protein>
<evidence type="ECO:0000259" key="7">
    <source>
        <dbReference type="PROSITE" id="PS51192"/>
    </source>
</evidence>
<sequence>MALQGGPPFKKFRADNNGLIPKQLPSSNPLKNAYSVNQLNGVVLPTSNISLKKLTQSGNTCINGTYTNNGKSLKTLSDKSKELMKQRKGLPIYEVKKDLVNYLRKNETNILIGETGSGKTTQVPQFLHEEALLKNGSVVITQPRRVAAISVATRVAEEVGCNLGGLVGYSVRFEEMVSDKTRIKFATDGMVLREAMLDPLLKRYSWVVLDEAHERTINTDILFGIVKKAQRIRKEKGKEPLHILIMSATMNAEKFSSYFNDCPVLMAEGREHKLDINFTNEKQDDYVLSCLSTVVQIHQEAPVSDGILVFLTGQEEIDNACLAMSKIVKRMDSQNCLAMKICPLYASLPQHLQMDVFQAPPLKERRVIFSTNIAEASVTIPGIRYVVDSGKAKIRTFNPSTGFDVLKVRQISQAQAWQRAGRAGREANGTCYHTYTEAQFEKMTMMPSPEIHRSNLSTVVLQLLSVGVTDVMSFDFMDRPRQDSLLKAIEQLLLLEAVKKLPSGELQLTEDGRKMASFPIDPRYSKILLMGPKYKCTHEVLSIVSMLSGEQVLTTPSGKMRHVAVAKHKKLASVEGDHLTMLKIYQAFKASKQNKAWCHENFLNYRNLVYITSIRKQLSELCVKAGLEMLSSSDNMDDIRRCLLTGMFMNVAELQPDRKYLTLAHHDQAQIHPSSVLFNSHSSYVLYNEVIHTANSYMHCVSWVAPEWLYEVAPEYFRTHHIKANAAVYAKKK</sequence>
<dbReference type="InterPro" id="IPR007502">
    <property type="entry name" value="Helicase-assoc_dom"/>
</dbReference>
<evidence type="ECO:0000256" key="5">
    <source>
        <dbReference type="ARBA" id="ARBA00022840"/>
    </source>
</evidence>
<dbReference type="GO" id="GO:0005730">
    <property type="term" value="C:nucleolus"/>
    <property type="evidence" value="ECO:0007669"/>
    <property type="project" value="TreeGrafter"/>
</dbReference>
<dbReference type="GO" id="GO:0045943">
    <property type="term" value="P:positive regulation of transcription by RNA polymerase I"/>
    <property type="evidence" value="ECO:0007669"/>
    <property type="project" value="TreeGrafter"/>
</dbReference>